<evidence type="ECO:0000256" key="6">
    <source>
        <dbReference type="ARBA" id="ARBA00023004"/>
    </source>
</evidence>
<dbReference type="EC" id="1.10.2.2" evidence="11"/>
<comment type="caution">
    <text evidence="11">The sequence shown here is derived from an EMBL/GenBank/DDBJ whole genome shotgun (WGS) entry which is preliminary data.</text>
</comment>
<reference evidence="11 12" key="1">
    <citation type="submission" date="2011-02" db="EMBL/GenBank/DDBJ databases">
        <authorList>
            <person name="Muzny D."/>
            <person name="Qin X."/>
            <person name="Deng J."/>
            <person name="Jiang H."/>
            <person name="Liu Y."/>
            <person name="Qu J."/>
            <person name="Song X.-Z."/>
            <person name="Zhang L."/>
            <person name="Thornton R."/>
            <person name="Coyle M."/>
            <person name="Francisco L."/>
            <person name="Jackson L."/>
            <person name="Javaid M."/>
            <person name="Korchina V."/>
            <person name="Kovar C."/>
            <person name="Mata R."/>
            <person name="Mathew T."/>
            <person name="Ngo R."/>
            <person name="Nguyen L."/>
            <person name="Nguyen N."/>
            <person name="Okwuonu G."/>
            <person name="Ongeri F."/>
            <person name="Pham C."/>
            <person name="Simmons D."/>
            <person name="Wilczek-Boney K."/>
            <person name="Hale W."/>
            <person name="Jakkamsetti A."/>
            <person name="Pham P."/>
            <person name="Ruth R."/>
            <person name="San Lucas F."/>
            <person name="Warren J."/>
            <person name="Zhang J."/>
            <person name="Zhao Z."/>
            <person name="Zhou C."/>
            <person name="Zhu D."/>
            <person name="Lee S."/>
            <person name="Bess C."/>
            <person name="Blankenburg K."/>
            <person name="Forbes L."/>
            <person name="Fu Q."/>
            <person name="Gubbala S."/>
            <person name="Hirani K."/>
            <person name="Jayaseelan J.C."/>
            <person name="Lara F."/>
            <person name="Munidasa M."/>
            <person name="Palculict T."/>
            <person name="Patil S."/>
            <person name="Pu L.-L."/>
            <person name="Saada N."/>
            <person name="Tang L."/>
            <person name="Weissenberger G."/>
            <person name="Zhu Y."/>
            <person name="Hemphill L."/>
            <person name="Shang Y."/>
            <person name="Youmans B."/>
            <person name="Ayvaz T."/>
            <person name="Ross M."/>
            <person name="Santibanez J."/>
            <person name="Aqrawi P."/>
            <person name="Gross S."/>
            <person name="Joshi V."/>
            <person name="Fowler G."/>
            <person name="Nazareth L."/>
            <person name="Reid J."/>
            <person name="Worley K."/>
            <person name="Petrosino J."/>
            <person name="Highlander S."/>
            <person name="Gibbs R."/>
        </authorList>
    </citation>
    <scope>NUCLEOTIDE SEQUENCE [LARGE SCALE GENOMIC DNA]</scope>
    <source>
        <strain evidence="11 12">ATCC BAA-1200</strain>
    </source>
</reference>
<keyword evidence="4 8" id="KW-0479">Metal-binding</keyword>
<feature type="binding site" description="covalent" evidence="8">
    <location>
        <position position="63"/>
    </location>
    <ligand>
        <name>heme c</name>
        <dbReference type="ChEBI" id="CHEBI:61717"/>
    </ligand>
</feature>
<sequence>MQPISDEGGKMKNTLKKWIVAFALATPFGIAGASGHAAYEKADIDLGNQVSLQRGAQIFTNYCLSCHSASNMRFNRLRDIGLTEDQIKNNLMFTTDKVGDVMHSAMSPADAKKWFGAAPPDLSLIARSRGADYLYAYMRGFYKDPTRPTGWNNTVFDKVGMPHPLWQQQGVQAVELDAKGQPVMVKDAHGNSVPKLYWESTGTMTRKTPEGKVIAKEYDEYAKDLVAFMVYMGEPAQVERKQIGYIVMIFLLAVMLPLAYFLKKEYWKDVH</sequence>
<dbReference type="Proteomes" id="UP000004105">
    <property type="component" value="Unassembled WGS sequence"/>
</dbReference>
<dbReference type="PRINTS" id="PR00603">
    <property type="entry name" value="CYTOCHROMEC1"/>
</dbReference>
<feature type="domain" description="Cytochrome c" evidence="10">
    <location>
        <begin position="50"/>
        <end position="233"/>
    </location>
</feature>
<keyword evidence="5 9" id="KW-1133">Transmembrane helix</keyword>
<dbReference type="PANTHER" id="PTHR10266:SF3">
    <property type="entry name" value="CYTOCHROME C1, HEME PROTEIN, MITOCHONDRIAL"/>
    <property type="match status" value="1"/>
</dbReference>
<dbReference type="GO" id="GO:0016491">
    <property type="term" value="F:oxidoreductase activity"/>
    <property type="evidence" value="ECO:0007669"/>
    <property type="project" value="UniProtKB-KW"/>
</dbReference>
<dbReference type="GO" id="GO:0046872">
    <property type="term" value="F:metal ion binding"/>
    <property type="evidence" value="ECO:0007669"/>
    <property type="project" value="UniProtKB-KW"/>
</dbReference>
<protein>
    <submittedName>
        <fullName evidence="11">Ubiquinol-cytochrome c reductase cytochrome c1 subunit</fullName>
        <ecNumber evidence="11">1.10.2.2</ecNumber>
    </submittedName>
</protein>
<keyword evidence="2 8" id="KW-0349">Heme</keyword>
<dbReference type="Gene3D" id="1.10.760.10">
    <property type="entry name" value="Cytochrome c-like domain"/>
    <property type="match status" value="1"/>
</dbReference>
<dbReference type="GO" id="GO:0016020">
    <property type="term" value="C:membrane"/>
    <property type="evidence" value="ECO:0007669"/>
    <property type="project" value="UniProtKB-SubCell"/>
</dbReference>
<evidence type="ECO:0000256" key="9">
    <source>
        <dbReference type="SAM" id="Phobius"/>
    </source>
</evidence>
<evidence type="ECO:0000259" key="10">
    <source>
        <dbReference type="PROSITE" id="PS51007"/>
    </source>
</evidence>
<dbReference type="InterPro" id="IPR009056">
    <property type="entry name" value="Cyt_c-like_dom"/>
</dbReference>
<proteinExistence type="predicted"/>
<keyword evidence="6 8" id="KW-0408">Iron</keyword>
<feature type="binding site" description="covalent" evidence="8">
    <location>
        <position position="66"/>
    </location>
    <ligand>
        <name>heme c</name>
        <dbReference type="ChEBI" id="CHEBI:61717"/>
    </ligand>
</feature>
<dbReference type="PANTHER" id="PTHR10266">
    <property type="entry name" value="CYTOCHROME C1"/>
    <property type="match status" value="1"/>
</dbReference>
<evidence type="ECO:0000256" key="1">
    <source>
        <dbReference type="ARBA" id="ARBA00004370"/>
    </source>
</evidence>
<comment type="subcellular location">
    <subcellularLocation>
        <location evidence="1">Membrane</location>
    </subcellularLocation>
</comment>
<evidence type="ECO:0000256" key="2">
    <source>
        <dbReference type="ARBA" id="ARBA00022617"/>
    </source>
</evidence>
<organism evidence="11 12">
    <name type="scientific">Neisseria bacilliformis ATCC BAA-1200</name>
    <dbReference type="NCBI Taxonomy" id="888742"/>
    <lineage>
        <taxon>Bacteria</taxon>
        <taxon>Pseudomonadati</taxon>
        <taxon>Pseudomonadota</taxon>
        <taxon>Betaproteobacteria</taxon>
        <taxon>Neisseriales</taxon>
        <taxon>Neisseriaceae</taxon>
        <taxon>Neisseria</taxon>
    </lineage>
</organism>
<evidence type="ECO:0000256" key="3">
    <source>
        <dbReference type="ARBA" id="ARBA00022692"/>
    </source>
</evidence>
<dbReference type="AlphaFoldDB" id="F2BAI3"/>
<evidence type="ECO:0000256" key="8">
    <source>
        <dbReference type="PIRSR" id="PIRSR602326-1"/>
    </source>
</evidence>
<dbReference type="GO" id="GO:0020037">
    <property type="term" value="F:heme binding"/>
    <property type="evidence" value="ECO:0007669"/>
    <property type="project" value="InterPro"/>
</dbReference>
<dbReference type="STRING" id="267212.GCA_001063965_00591"/>
<evidence type="ECO:0000256" key="5">
    <source>
        <dbReference type="ARBA" id="ARBA00022989"/>
    </source>
</evidence>
<dbReference type="SUPFAM" id="SSF46626">
    <property type="entry name" value="Cytochrome c"/>
    <property type="match status" value="1"/>
</dbReference>
<feature type="binding site" description="covalent" evidence="8">
    <location>
        <position position="67"/>
    </location>
    <ligand>
        <name>heme c</name>
        <dbReference type="ChEBI" id="CHEBI:61717"/>
    </ligand>
</feature>
<dbReference type="EMBL" id="AFAY01000012">
    <property type="protein sequence ID" value="EGF11539.1"/>
    <property type="molecule type" value="Genomic_DNA"/>
</dbReference>
<keyword evidence="7 9" id="KW-0472">Membrane</keyword>
<name>F2BAI3_9NEIS</name>
<feature type="transmembrane region" description="Helical" evidence="9">
    <location>
        <begin position="243"/>
        <end position="262"/>
    </location>
</feature>
<dbReference type="GO" id="GO:0009055">
    <property type="term" value="F:electron transfer activity"/>
    <property type="evidence" value="ECO:0007669"/>
    <property type="project" value="InterPro"/>
</dbReference>
<evidence type="ECO:0000256" key="7">
    <source>
        <dbReference type="ARBA" id="ARBA00023136"/>
    </source>
</evidence>
<gene>
    <name evidence="11" type="primary">petC</name>
    <name evidence="11" type="ORF">HMPREF9123_0655</name>
</gene>
<evidence type="ECO:0000313" key="12">
    <source>
        <dbReference type="Proteomes" id="UP000004105"/>
    </source>
</evidence>
<dbReference type="InterPro" id="IPR036909">
    <property type="entry name" value="Cyt_c-like_dom_sf"/>
</dbReference>
<keyword evidence="3 9" id="KW-0812">Transmembrane</keyword>
<dbReference type="PROSITE" id="PS51007">
    <property type="entry name" value="CYTC"/>
    <property type="match status" value="1"/>
</dbReference>
<comment type="cofactor">
    <cofactor evidence="8">
        <name>heme c</name>
        <dbReference type="ChEBI" id="CHEBI:61717"/>
    </cofactor>
    <text evidence="8">Binds 1 heme c group covalently per subunit.</text>
</comment>
<dbReference type="HOGENOM" id="CLU_078597_0_0_4"/>
<keyword evidence="12" id="KW-1185">Reference proteome</keyword>
<evidence type="ECO:0000256" key="4">
    <source>
        <dbReference type="ARBA" id="ARBA00022723"/>
    </source>
</evidence>
<accession>F2BAI3</accession>
<evidence type="ECO:0000313" key="11">
    <source>
        <dbReference type="EMBL" id="EGF11539.1"/>
    </source>
</evidence>
<keyword evidence="11" id="KW-0560">Oxidoreductase</keyword>
<dbReference type="Pfam" id="PF02167">
    <property type="entry name" value="Cytochrom_C1"/>
    <property type="match status" value="1"/>
</dbReference>
<dbReference type="InterPro" id="IPR002326">
    <property type="entry name" value="Cyt_c1"/>
</dbReference>